<keyword evidence="2" id="KW-0472">Membrane</keyword>
<evidence type="ECO:0000313" key="3">
    <source>
        <dbReference type="EMBL" id="NYH81049.1"/>
    </source>
</evidence>
<dbReference type="EMBL" id="JACBYW010000012">
    <property type="protein sequence ID" value="NYH81049.1"/>
    <property type="molecule type" value="Genomic_DNA"/>
</dbReference>
<comment type="caution">
    <text evidence="3">The sequence shown here is derived from an EMBL/GenBank/DDBJ whole genome shotgun (WGS) entry which is preliminary data.</text>
</comment>
<reference evidence="3 4" key="1">
    <citation type="submission" date="2020-07" db="EMBL/GenBank/DDBJ databases">
        <title>Genomic Encyclopedia of Type Strains, Phase III (KMG-III): the genomes of soil and plant-associated and newly described type strains.</title>
        <authorList>
            <person name="Whitman W."/>
        </authorList>
    </citation>
    <scope>NUCLEOTIDE SEQUENCE [LARGE SCALE GENOMIC DNA]</scope>
    <source>
        <strain evidence="3 4">CECT 8576</strain>
    </source>
</reference>
<evidence type="ECO:0000256" key="2">
    <source>
        <dbReference type="SAM" id="Phobius"/>
    </source>
</evidence>
<dbReference type="Pfam" id="PF12028">
    <property type="entry name" value="DUF3515"/>
    <property type="match status" value="1"/>
</dbReference>
<gene>
    <name evidence="3" type="ORF">FHR84_004423</name>
</gene>
<organism evidence="3 4">
    <name type="scientific">Actinopolyspora biskrensis</name>
    <dbReference type="NCBI Taxonomy" id="1470178"/>
    <lineage>
        <taxon>Bacteria</taxon>
        <taxon>Bacillati</taxon>
        <taxon>Actinomycetota</taxon>
        <taxon>Actinomycetes</taxon>
        <taxon>Actinopolysporales</taxon>
        <taxon>Actinopolysporaceae</taxon>
        <taxon>Actinopolyspora</taxon>
    </lineage>
</organism>
<evidence type="ECO:0000313" key="4">
    <source>
        <dbReference type="Proteomes" id="UP000548304"/>
    </source>
</evidence>
<feature type="transmembrane region" description="Helical" evidence="2">
    <location>
        <begin position="14"/>
        <end position="35"/>
    </location>
</feature>
<protein>
    <recommendedName>
        <fullName evidence="5">DUF3515 domain-containing protein</fullName>
    </recommendedName>
</protein>
<proteinExistence type="predicted"/>
<evidence type="ECO:0008006" key="5">
    <source>
        <dbReference type="Google" id="ProtNLM"/>
    </source>
</evidence>
<keyword evidence="2" id="KW-1133">Transmembrane helix</keyword>
<feature type="region of interest" description="Disordered" evidence="1">
    <location>
        <begin position="88"/>
        <end position="108"/>
    </location>
</feature>
<feature type="region of interest" description="Disordered" evidence="1">
    <location>
        <begin position="37"/>
        <end position="69"/>
    </location>
</feature>
<dbReference type="InterPro" id="IPR021903">
    <property type="entry name" value="DUF3515"/>
</dbReference>
<dbReference type="AlphaFoldDB" id="A0A852Z5R3"/>
<sequence length="196" mass="20018">MQKQSGSGGLPKGVLIVAVSLGVLLALGVATLGVLRGGTTSETGRAGADTSANSARAGNGPVALPPVKAPDAESSACRKVLDALPDELSVDDTPVPRRELARPAPPGTVAWGDAEHNPITVRCGITAPAELTKTSELMNVSGVDWLPINSGDDTSWIAVDRPVYVALSASETIGLGPVQRLSETLRGTLPKQEVSP</sequence>
<dbReference type="RefSeq" id="WP_343075372.1">
    <property type="nucleotide sequence ID" value="NZ_JACBYW010000012.1"/>
</dbReference>
<keyword evidence="2" id="KW-0812">Transmembrane</keyword>
<accession>A0A852Z5R3</accession>
<name>A0A852Z5R3_9ACTN</name>
<dbReference type="Proteomes" id="UP000548304">
    <property type="component" value="Unassembled WGS sequence"/>
</dbReference>
<keyword evidence="4" id="KW-1185">Reference proteome</keyword>
<evidence type="ECO:0000256" key="1">
    <source>
        <dbReference type="SAM" id="MobiDB-lite"/>
    </source>
</evidence>